<dbReference type="Pfam" id="PF01177">
    <property type="entry name" value="Asp_Glu_race"/>
    <property type="match status" value="1"/>
</dbReference>
<gene>
    <name evidence="3" type="ORF">FAB82_18745</name>
</gene>
<dbReference type="Gene3D" id="3.40.50.1860">
    <property type="match status" value="2"/>
</dbReference>
<dbReference type="AlphaFoldDB" id="A0A4S8Q2U5"/>
<dbReference type="SUPFAM" id="SSF53681">
    <property type="entry name" value="Aspartate/glutamate racemase"/>
    <property type="match status" value="2"/>
</dbReference>
<keyword evidence="4" id="KW-1185">Reference proteome</keyword>
<protein>
    <submittedName>
        <fullName evidence="3">Aspartate/glutamate racemase family protein</fullName>
    </submittedName>
</protein>
<dbReference type="GO" id="GO:0047661">
    <property type="term" value="F:amino-acid racemase activity"/>
    <property type="evidence" value="ECO:0007669"/>
    <property type="project" value="InterPro"/>
</dbReference>
<evidence type="ECO:0000256" key="1">
    <source>
        <dbReference type="ARBA" id="ARBA00007847"/>
    </source>
</evidence>
<evidence type="ECO:0000313" key="3">
    <source>
        <dbReference type="EMBL" id="THV38483.1"/>
    </source>
</evidence>
<evidence type="ECO:0000256" key="2">
    <source>
        <dbReference type="ARBA" id="ARBA00023235"/>
    </source>
</evidence>
<evidence type="ECO:0000313" key="4">
    <source>
        <dbReference type="Proteomes" id="UP000308760"/>
    </source>
</evidence>
<dbReference type="PANTHER" id="PTHR21198:SF7">
    <property type="entry name" value="ASPARTATE-GLUTAMATE RACEMASE FAMILY"/>
    <property type="match status" value="1"/>
</dbReference>
<reference evidence="4" key="1">
    <citation type="submission" date="2019-04" db="EMBL/GenBank/DDBJ databases">
        <title>Nocardioides xinjiangensis sp. nov.</title>
        <authorList>
            <person name="Liu S."/>
        </authorList>
    </citation>
    <scope>NUCLEOTIDE SEQUENCE [LARGE SCALE GENOMIC DNA]</scope>
    <source>
        <strain evidence="4">18</strain>
    </source>
</reference>
<dbReference type="InterPro" id="IPR001920">
    <property type="entry name" value="Asp/Glu_race"/>
</dbReference>
<name>A0A4S8Q2U5_9ACTN</name>
<proteinExistence type="inferred from homology"/>
<accession>A0A4S8Q2U5</accession>
<sequence length="230" mass="24927">MRTIGLIGGMSWQSSAEYYRLINELTHARLGGQHNAESIMLTVDFAEIEAMQRQGDWEASGKRLATAAVALERAGADLVALCTNTMHLNADAIEAAIDSPFVHLLDTVAASVRAAGLTTVGLLGTRFTMEMGFFSDRMAEHGITVRTPPAEARAEVHDIIFTELTLGIVREESREAYRRIMNGLAADGSEGIIFGCTEIPLLVDATDSPVPVFDTTRIHAERLVELALEA</sequence>
<dbReference type="PANTHER" id="PTHR21198">
    <property type="entry name" value="GLUTAMATE RACEMASE"/>
    <property type="match status" value="1"/>
</dbReference>
<dbReference type="OrthoDB" id="9803739at2"/>
<dbReference type="EMBL" id="STGY01000067">
    <property type="protein sequence ID" value="THV38483.1"/>
    <property type="molecule type" value="Genomic_DNA"/>
</dbReference>
<organism evidence="3 4">
    <name type="scientific">Glycomyces buryatensis</name>
    <dbReference type="NCBI Taxonomy" id="2570927"/>
    <lineage>
        <taxon>Bacteria</taxon>
        <taxon>Bacillati</taxon>
        <taxon>Actinomycetota</taxon>
        <taxon>Actinomycetes</taxon>
        <taxon>Glycomycetales</taxon>
        <taxon>Glycomycetaceae</taxon>
        <taxon>Glycomyces</taxon>
    </lineage>
</organism>
<dbReference type="RefSeq" id="WP_136536066.1">
    <property type="nucleotide sequence ID" value="NZ_STGY01000067.1"/>
</dbReference>
<dbReference type="Proteomes" id="UP000308760">
    <property type="component" value="Unassembled WGS sequence"/>
</dbReference>
<comment type="caution">
    <text evidence="3">The sequence shown here is derived from an EMBL/GenBank/DDBJ whole genome shotgun (WGS) entry which is preliminary data.</text>
</comment>
<reference evidence="3 4" key="2">
    <citation type="submission" date="2019-05" db="EMBL/GenBank/DDBJ databases">
        <title>Glycomyces buryatensis sp. nov.</title>
        <authorList>
            <person name="Nikitina E."/>
        </authorList>
    </citation>
    <scope>NUCLEOTIDE SEQUENCE [LARGE SCALE GENOMIC DNA]</scope>
    <source>
        <strain evidence="3 4">18</strain>
    </source>
</reference>
<comment type="similarity">
    <text evidence="1">Belongs to the aspartate/glutamate racemases family.</text>
</comment>
<dbReference type="InterPro" id="IPR004380">
    <property type="entry name" value="Asp_race"/>
</dbReference>
<keyword evidence="2" id="KW-0413">Isomerase</keyword>
<dbReference type="InterPro" id="IPR015942">
    <property type="entry name" value="Asp/Glu/hydantoin_racemase"/>
</dbReference>
<dbReference type="NCBIfam" id="TIGR00035">
    <property type="entry name" value="asp_race"/>
    <property type="match status" value="1"/>
</dbReference>